<comment type="caution">
    <text evidence="4">Lacks conserved residue(s) required for the propagation of feature annotation.</text>
</comment>
<evidence type="ECO:0000256" key="2">
    <source>
        <dbReference type="ARBA" id="ARBA00023125"/>
    </source>
</evidence>
<protein>
    <submittedName>
        <fullName evidence="7">Regulatory LuxR family protein</fullName>
    </submittedName>
</protein>
<dbReference type="CDD" id="cd06170">
    <property type="entry name" value="LuxR_C_like"/>
    <property type="match status" value="1"/>
</dbReference>
<dbReference type="InterPro" id="IPR001789">
    <property type="entry name" value="Sig_transdc_resp-reg_receiver"/>
</dbReference>
<dbReference type="InterPro" id="IPR016032">
    <property type="entry name" value="Sig_transdc_resp-reg_C-effctor"/>
</dbReference>
<feature type="domain" description="Response regulatory" evidence="6">
    <location>
        <begin position="1"/>
        <end position="26"/>
    </location>
</feature>
<dbReference type="Pfam" id="PF00196">
    <property type="entry name" value="GerE"/>
    <property type="match status" value="1"/>
</dbReference>
<evidence type="ECO:0000259" key="6">
    <source>
        <dbReference type="PROSITE" id="PS50110"/>
    </source>
</evidence>
<evidence type="ECO:0000256" key="3">
    <source>
        <dbReference type="ARBA" id="ARBA00023163"/>
    </source>
</evidence>
<comment type="caution">
    <text evidence="7">The sequence shown here is derived from an EMBL/GenBank/DDBJ whole genome shotgun (WGS) entry which is preliminary data.</text>
</comment>
<dbReference type="PROSITE" id="PS50043">
    <property type="entry name" value="HTH_LUXR_2"/>
    <property type="match status" value="1"/>
</dbReference>
<evidence type="ECO:0000259" key="5">
    <source>
        <dbReference type="PROSITE" id="PS50043"/>
    </source>
</evidence>
<accession>A0ABX5KT82</accession>
<dbReference type="EMBL" id="QEOB01000006">
    <property type="protein sequence ID" value="PVX83659.1"/>
    <property type="molecule type" value="Genomic_DNA"/>
</dbReference>
<evidence type="ECO:0000256" key="4">
    <source>
        <dbReference type="PROSITE-ProRule" id="PRU00169"/>
    </source>
</evidence>
<dbReference type="Proteomes" id="UP000245712">
    <property type="component" value="Unassembled WGS sequence"/>
</dbReference>
<keyword evidence="2" id="KW-0238">DNA-binding</keyword>
<dbReference type="SUPFAM" id="SSF46894">
    <property type="entry name" value="C-terminal effector domain of the bipartite response regulators"/>
    <property type="match status" value="1"/>
</dbReference>
<dbReference type="PRINTS" id="PR00038">
    <property type="entry name" value="HTHLUXR"/>
</dbReference>
<proteinExistence type="predicted"/>
<evidence type="ECO:0000256" key="1">
    <source>
        <dbReference type="ARBA" id="ARBA00023015"/>
    </source>
</evidence>
<dbReference type="InterPro" id="IPR000792">
    <property type="entry name" value="Tscrpt_reg_LuxR_C"/>
</dbReference>
<feature type="domain" description="HTH luxR-type" evidence="5">
    <location>
        <begin position="42"/>
        <end position="107"/>
    </location>
</feature>
<dbReference type="Gene3D" id="3.40.50.2300">
    <property type="match status" value="1"/>
</dbReference>
<name>A0ABX5KT82_9BURK</name>
<keyword evidence="8" id="KW-1185">Reference proteome</keyword>
<dbReference type="PROSITE" id="PS00622">
    <property type="entry name" value="HTH_LUXR_1"/>
    <property type="match status" value="1"/>
</dbReference>
<organism evidence="7 8">
    <name type="scientific">Paraburkholderia unamae</name>
    <dbReference type="NCBI Taxonomy" id="219649"/>
    <lineage>
        <taxon>Bacteria</taxon>
        <taxon>Pseudomonadati</taxon>
        <taxon>Pseudomonadota</taxon>
        <taxon>Betaproteobacteria</taxon>
        <taxon>Burkholderiales</taxon>
        <taxon>Burkholderiaceae</taxon>
        <taxon>Paraburkholderia</taxon>
    </lineage>
</organism>
<dbReference type="PROSITE" id="PS50110">
    <property type="entry name" value="RESPONSE_REGULATORY"/>
    <property type="match status" value="1"/>
</dbReference>
<dbReference type="SMART" id="SM00421">
    <property type="entry name" value="HTH_LUXR"/>
    <property type="match status" value="1"/>
</dbReference>
<keyword evidence="1" id="KW-0805">Transcription regulation</keyword>
<dbReference type="PANTHER" id="PTHR44688:SF16">
    <property type="entry name" value="DNA-BINDING TRANSCRIPTIONAL ACTIVATOR DEVR_DOSR"/>
    <property type="match status" value="1"/>
</dbReference>
<keyword evidence="3" id="KW-0804">Transcription</keyword>
<gene>
    <name evidence="7" type="ORF">C7402_10663</name>
</gene>
<dbReference type="PANTHER" id="PTHR44688">
    <property type="entry name" value="DNA-BINDING TRANSCRIPTIONAL ACTIVATOR DEVR_DOSR"/>
    <property type="match status" value="1"/>
</dbReference>
<evidence type="ECO:0000313" key="7">
    <source>
        <dbReference type="EMBL" id="PVX83659.1"/>
    </source>
</evidence>
<reference evidence="7 8" key="1">
    <citation type="submission" date="2018-05" db="EMBL/GenBank/DDBJ databases">
        <title>Genomic Encyclopedia of Type Strains, Phase IV (KMG-V): Genome sequencing to study the core and pangenomes of soil and plant-associated prokaryotes.</title>
        <authorList>
            <person name="Whitman W."/>
        </authorList>
    </citation>
    <scope>NUCLEOTIDE SEQUENCE [LARGE SCALE GENOMIC DNA]</scope>
    <source>
        <strain evidence="7 8">SCZa-39</strain>
    </source>
</reference>
<evidence type="ECO:0000313" key="8">
    <source>
        <dbReference type="Proteomes" id="UP000245712"/>
    </source>
</evidence>
<sequence>MKGGAFDFLVKPFSDQDVIDAVNGALVIDQRRRERMQTQTVLTRAYEQLTRREREVLAYVVSGALNKQIAAWLGVSVITVKLHRAAVMKKMNASSLADLVRKTGALDIQLPVMPES</sequence>